<dbReference type="Proteomes" id="UP000228758">
    <property type="component" value="Unassembled WGS sequence"/>
</dbReference>
<dbReference type="EMBL" id="PGFF01000001">
    <property type="protein sequence ID" value="PJJ72945.1"/>
    <property type="molecule type" value="Genomic_DNA"/>
</dbReference>
<proteinExistence type="predicted"/>
<evidence type="ECO:0000313" key="1">
    <source>
        <dbReference type="EMBL" id="PJJ72945.1"/>
    </source>
</evidence>
<dbReference type="AlphaFoldDB" id="A0A2M9CM15"/>
<sequence>MATKGDLGGWILAALRELGGTGTILQISEIIWRDHERDLRVSGGLFYTWQYDLRWAGQDLRGSGALQPAEPGMPWRLS</sequence>
<reference evidence="1 2" key="1">
    <citation type="submission" date="2017-11" db="EMBL/GenBank/DDBJ databases">
        <title>Genomic Encyclopedia of Archaeal and Bacterial Type Strains, Phase II (KMG-II): From Individual Species to Whole Genera.</title>
        <authorList>
            <person name="Goeker M."/>
        </authorList>
    </citation>
    <scope>NUCLEOTIDE SEQUENCE [LARGE SCALE GENOMIC DNA]</scope>
    <source>
        <strain evidence="1 2">DSM 27393</strain>
    </source>
</reference>
<organism evidence="1 2">
    <name type="scientific">Diaminobutyricimonas aerilata</name>
    <dbReference type="NCBI Taxonomy" id="1162967"/>
    <lineage>
        <taxon>Bacteria</taxon>
        <taxon>Bacillati</taxon>
        <taxon>Actinomycetota</taxon>
        <taxon>Actinomycetes</taxon>
        <taxon>Micrococcales</taxon>
        <taxon>Microbacteriaceae</taxon>
        <taxon>Diaminobutyricimonas</taxon>
    </lineage>
</organism>
<protein>
    <submittedName>
        <fullName evidence="1">Uncharacterized protein</fullName>
    </submittedName>
</protein>
<gene>
    <name evidence="1" type="ORF">CLV46_2524</name>
</gene>
<comment type="caution">
    <text evidence="1">The sequence shown here is derived from an EMBL/GenBank/DDBJ whole genome shotgun (WGS) entry which is preliminary data.</text>
</comment>
<name>A0A2M9CM15_9MICO</name>
<keyword evidence="2" id="KW-1185">Reference proteome</keyword>
<evidence type="ECO:0000313" key="2">
    <source>
        <dbReference type="Proteomes" id="UP000228758"/>
    </source>
</evidence>
<accession>A0A2M9CM15</accession>